<dbReference type="InterPro" id="IPR000772">
    <property type="entry name" value="Ricin_B_lectin"/>
</dbReference>
<evidence type="ECO:0000259" key="2">
    <source>
        <dbReference type="Pfam" id="PF14200"/>
    </source>
</evidence>
<organism evidence="3 4">
    <name type="scientific">Favolaschia claudopus</name>
    <dbReference type="NCBI Taxonomy" id="2862362"/>
    <lineage>
        <taxon>Eukaryota</taxon>
        <taxon>Fungi</taxon>
        <taxon>Dikarya</taxon>
        <taxon>Basidiomycota</taxon>
        <taxon>Agaricomycotina</taxon>
        <taxon>Agaricomycetes</taxon>
        <taxon>Agaricomycetidae</taxon>
        <taxon>Agaricales</taxon>
        <taxon>Marasmiineae</taxon>
        <taxon>Mycenaceae</taxon>
        <taxon>Favolaschia</taxon>
    </lineage>
</organism>
<keyword evidence="4" id="KW-1185">Reference proteome</keyword>
<feature type="domain" description="Ricin B lectin" evidence="2">
    <location>
        <begin position="50"/>
        <end position="160"/>
    </location>
</feature>
<dbReference type="SUPFAM" id="SSF50370">
    <property type="entry name" value="Ricin B-like lectins"/>
    <property type="match status" value="1"/>
</dbReference>
<protein>
    <recommendedName>
        <fullName evidence="2">Ricin B lectin domain-containing protein</fullName>
    </recommendedName>
</protein>
<evidence type="ECO:0000256" key="1">
    <source>
        <dbReference type="SAM" id="MobiDB-lite"/>
    </source>
</evidence>
<sequence>MEDLQLNGLYTITNIQSQTRLDLERGKKADGTKVLGWAPHQPTDGKAYGNQVWKIQPIRGEGLRTVYNITNVKTGTYLEAYRPVGDGGVFLPGDIEDGVQVTCSKAIVDEDWLERMAQEWQLFKDHVPAYPGTYLIYHSRSGLHMDVEGGASTNGAKIQIHCAHHDIGNFKELFWTIEPTEYPHPQSGAQTTVDTMPADAEASQKDA</sequence>
<name>A0AAV9Z5T5_9AGAR</name>
<evidence type="ECO:0000313" key="3">
    <source>
        <dbReference type="EMBL" id="KAK6971691.1"/>
    </source>
</evidence>
<dbReference type="EMBL" id="JAWWNJ010000206">
    <property type="protein sequence ID" value="KAK6971691.1"/>
    <property type="molecule type" value="Genomic_DNA"/>
</dbReference>
<comment type="caution">
    <text evidence="3">The sequence shown here is derived from an EMBL/GenBank/DDBJ whole genome shotgun (WGS) entry which is preliminary data.</text>
</comment>
<dbReference type="Proteomes" id="UP001362999">
    <property type="component" value="Unassembled WGS sequence"/>
</dbReference>
<dbReference type="InterPro" id="IPR035992">
    <property type="entry name" value="Ricin_B-like_lectins"/>
</dbReference>
<gene>
    <name evidence="3" type="ORF">R3P38DRAFT_716120</name>
</gene>
<dbReference type="Pfam" id="PF14200">
    <property type="entry name" value="RicinB_lectin_2"/>
    <property type="match status" value="1"/>
</dbReference>
<feature type="region of interest" description="Disordered" evidence="1">
    <location>
        <begin position="184"/>
        <end position="207"/>
    </location>
</feature>
<dbReference type="Gene3D" id="2.80.10.50">
    <property type="match status" value="1"/>
</dbReference>
<accession>A0AAV9Z5T5</accession>
<reference evidence="3 4" key="1">
    <citation type="journal article" date="2024" name="J Genomics">
        <title>Draft genome sequencing and assembly of Favolaschia claudopus CIRM-BRFM 2984 isolated from oak limbs.</title>
        <authorList>
            <person name="Navarro D."/>
            <person name="Drula E."/>
            <person name="Chaduli D."/>
            <person name="Cazenave R."/>
            <person name="Ahrendt S."/>
            <person name="Wang J."/>
            <person name="Lipzen A."/>
            <person name="Daum C."/>
            <person name="Barry K."/>
            <person name="Grigoriev I.V."/>
            <person name="Favel A."/>
            <person name="Rosso M.N."/>
            <person name="Martin F."/>
        </authorList>
    </citation>
    <scope>NUCLEOTIDE SEQUENCE [LARGE SCALE GENOMIC DNA]</scope>
    <source>
        <strain evidence="3 4">CIRM-BRFM 2984</strain>
    </source>
</reference>
<proteinExistence type="predicted"/>
<dbReference type="AlphaFoldDB" id="A0AAV9Z5T5"/>
<evidence type="ECO:0000313" key="4">
    <source>
        <dbReference type="Proteomes" id="UP001362999"/>
    </source>
</evidence>